<comment type="caution">
    <text evidence="2">The sequence shown here is derived from an EMBL/GenBank/DDBJ whole genome shotgun (WGS) entry which is preliminary data.</text>
</comment>
<evidence type="ECO:0000313" key="3">
    <source>
        <dbReference type="Proteomes" id="UP001549749"/>
    </source>
</evidence>
<accession>A0ABV2T090</accession>
<sequence length="699" mass="80762">MRNKQFSRKLLFGVLLISGFGFSVAASNHDSQAVASSTNGAIKNDSLPVKQKGAGANDQYYRDIYADTWVGSDALGRTMPDFQKVGAVKKDQRRVVGMFYITWHSDNNALPKRDYAADVTKVLAKDPAARLDAKHPLWTEGSYHWGEPEMGYFLSKDEYVIRKDMSMLADAGVDVLVMDVTNAVRYWDEWEVLFTTMQKMKAEGNKVPQFCFWAFNGPVITVVQDLYDRIYKNNRFNDLWFYWDGKPLLLYNGNPKYDANGQDAKQPNPHYDSLAKTDASHPHYNDPDYTEAFYKDYTKEVKRFFTLRTMWWGYHKWAGKRFIGTEDNWSFGYDLGNEKVKAMHPDSLVSLHKGKREEAAVTPAQHPSSLVGKSWTREKGEPQLNQYDLPEPTYVPWLKKTVSNPEGYGIYFQDRWEEALKSDPQFLYINDWNEWTAGKYQPEGGKTFSFMRRNSPYFFVDQYNAEFNRAIQPMKNGYTDNYYMQMAQNIRRYKGIRPIPQLKGLSNVKIDGNFADWKKAQTEYRDTKGDIFHRNYKGYGGIDYTNNSGRNDIITGKVMVDPQNINFYVQTADPLTAHTDNNWMLLFIDADNNPSTGWHGYDFILNKEVKDDNTTTLMRYDAANTNAPWQQVATVKFRYAGNELEVAIPRTLLGLTGNQFVFDFKWSDNAAGLKDPISLCIDGDTAPNRRFNYRCIWKK</sequence>
<name>A0ABV2T090_9BACT</name>
<gene>
    <name evidence="2" type="ORF">ABR189_03680</name>
</gene>
<reference evidence="2 3" key="1">
    <citation type="submission" date="2024-06" db="EMBL/GenBank/DDBJ databases">
        <title>Chitinophaga defluvii sp. nov., isolated from municipal sewage.</title>
        <authorList>
            <person name="Zhang L."/>
        </authorList>
    </citation>
    <scope>NUCLEOTIDE SEQUENCE [LARGE SCALE GENOMIC DNA]</scope>
    <source>
        <strain evidence="2 3">H8</strain>
    </source>
</reference>
<dbReference type="Proteomes" id="UP001549749">
    <property type="component" value="Unassembled WGS sequence"/>
</dbReference>
<dbReference type="SUPFAM" id="SSF49344">
    <property type="entry name" value="CBD9-like"/>
    <property type="match status" value="1"/>
</dbReference>
<protein>
    <submittedName>
        <fullName evidence="2">Uncharacterized protein</fullName>
    </submittedName>
</protein>
<evidence type="ECO:0000256" key="1">
    <source>
        <dbReference type="SAM" id="SignalP"/>
    </source>
</evidence>
<organism evidence="2 3">
    <name type="scientific">Chitinophaga defluvii</name>
    <dbReference type="NCBI Taxonomy" id="3163343"/>
    <lineage>
        <taxon>Bacteria</taxon>
        <taxon>Pseudomonadati</taxon>
        <taxon>Bacteroidota</taxon>
        <taxon>Chitinophagia</taxon>
        <taxon>Chitinophagales</taxon>
        <taxon>Chitinophagaceae</taxon>
        <taxon>Chitinophaga</taxon>
    </lineage>
</organism>
<dbReference type="Gene3D" id="3.20.20.80">
    <property type="entry name" value="Glycosidases"/>
    <property type="match status" value="1"/>
</dbReference>
<dbReference type="EMBL" id="JBEXAC010000001">
    <property type="protein sequence ID" value="MET6996447.1"/>
    <property type="molecule type" value="Genomic_DNA"/>
</dbReference>
<keyword evidence="1" id="KW-0732">Signal</keyword>
<feature type="chain" id="PRO_5047026103" evidence="1">
    <location>
        <begin position="26"/>
        <end position="699"/>
    </location>
</feature>
<evidence type="ECO:0000313" key="2">
    <source>
        <dbReference type="EMBL" id="MET6996447.1"/>
    </source>
</evidence>
<proteinExistence type="predicted"/>
<feature type="signal peptide" evidence="1">
    <location>
        <begin position="1"/>
        <end position="25"/>
    </location>
</feature>
<keyword evidence="3" id="KW-1185">Reference proteome</keyword>
<dbReference type="RefSeq" id="WP_354659089.1">
    <property type="nucleotide sequence ID" value="NZ_JBEXAC010000001.1"/>
</dbReference>